<dbReference type="InterPro" id="IPR040449">
    <property type="entry name" value="Peptidase_S66_N"/>
</dbReference>
<dbReference type="Pfam" id="PF17676">
    <property type="entry name" value="Peptidase_S66C"/>
    <property type="match status" value="1"/>
</dbReference>
<feature type="signal peptide" evidence="7">
    <location>
        <begin position="1"/>
        <end position="24"/>
    </location>
</feature>
<keyword evidence="3" id="KW-0645">Protease</keyword>
<evidence type="ECO:0000256" key="5">
    <source>
        <dbReference type="ARBA" id="ARBA00022825"/>
    </source>
</evidence>
<evidence type="ECO:0000313" key="11">
    <source>
        <dbReference type="Proteomes" id="UP000198785"/>
    </source>
</evidence>
<dbReference type="InterPro" id="IPR027478">
    <property type="entry name" value="LdcA_N"/>
</dbReference>
<feature type="chain" id="PRO_5011493757" evidence="7">
    <location>
        <begin position="25"/>
        <end position="349"/>
    </location>
</feature>
<dbReference type="Proteomes" id="UP000198785">
    <property type="component" value="Unassembled WGS sequence"/>
</dbReference>
<evidence type="ECO:0000259" key="8">
    <source>
        <dbReference type="Pfam" id="PF02016"/>
    </source>
</evidence>
<dbReference type="Gene3D" id="3.40.50.10740">
    <property type="entry name" value="Class I glutamine amidotransferase-like"/>
    <property type="match status" value="1"/>
</dbReference>
<dbReference type="CDD" id="cd07025">
    <property type="entry name" value="Peptidase_S66"/>
    <property type="match status" value="1"/>
</dbReference>
<dbReference type="Pfam" id="PF02016">
    <property type="entry name" value="Peptidase_S66"/>
    <property type="match status" value="1"/>
</dbReference>
<feature type="domain" description="LD-carboxypeptidase C-terminal" evidence="9">
    <location>
        <begin position="217"/>
        <end position="334"/>
    </location>
</feature>
<feature type="active site" description="Charge relay system" evidence="6">
    <location>
        <position position="319"/>
    </location>
</feature>
<dbReference type="OrthoDB" id="9807329at2"/>
<feature type="active site" description="Nucleophile" evidence="6">
    <location>
        <position position="144"/>
    </location>
</feature>
<organism evidence="10 11">
    <name type="scientific">Sphingobacterium wenxiniae</name>
    <dbReference type="NCBI Taxonomy" id="683125"/>
    <lineage>
        <taxon>Bacteria</taxon>
        <taxon>Pseudomonadati</taxon>
        <taxon>Bacteroidota</taxon>
        <taxon>Sphingobacteriia</taxon>
        <taxon>Sphingobacteriales</taxon>
        <taxon>Sphingobacteriaceae</taxon>
        <taxon>Sphingobacterium</taxon>
    </lineage>
</organism>
<dbReference type="Gene3D" id="3.50.30.60">
    <property type="entry name" value="LD-carboxypeptidase A C-terminal domain-like"/>
    <property type="match status" value="1"/>
</dbReference>
<evidence type="ECO:0000259" key="9">
    <source>
        <dbReference type="Pfam" id="PF17676"/>
    </source>
</evidence>
<dbReference type="InterPro" id="IPR040921">
    <property type="entry name" value="Peptidase_S66C"/>
</dbReference>
<evidence type="ECO:0000256" key="4">
    <source>
        <dbReference type="ARBA" id="ARBA00022801"/>
    </source>
</evidence>
<keyword evidence="4" id="KW-0378">Hydrolase</keyword>
<evidence type="ECO:0000256" key="1">
    <source>
        <dbReference type="ARBA" id="ARBA00010233"/>
    </source>
</evidence>
<dbReference type="PANTHER" id="PTHR30237:SF2">
    <property type="entry name" value="MUREIN TETRAPEPTIDE CARBOXYPEPTIDASE"/>
    <property type="match status" value="1"/>
</dbReference>
<dbReference type="RefSeq" id="WP_093364007.1">
    <property type="nucleotide sequence ID" value="NZ_FOZZ01000002.1"/>
</dbReference>
<keyword evidence="7" id="KW-0732">Signal</keyword>
<name>A0A1I6QQ53_9SPHI</name>
<dbReference type="PIRSF" id="PIRSF028757">
    <property type="entry name" value="LD-carboxypeptidase"/>
    <property type="match status" value="1"/>
</dbReference>
<dbReference type="SUPFAM" id="SSF141986">
    <property type="entry name" value="LD-carboxypeptidase A C-terminal domain-like"/>
    <property type="match status" value="1"/>
</dbReference>
<sequence length="349" mass="38673">MDKRSFLKMFGLSMAALSTSGAFASFDTKQLSKPLLKPKVLKKGDTIGLITPAGPLHNEDHIAHSKELLEALGFKVKEGKYIRTQYGHLAGTDEERIEDLHAMFADPEVKGMLCVRGGNGASRLLDRLDYDLIRSNPKVLLGYSDITALIMAFYTKIGLVSFHGAVGNSQWSNRMARAFEEQFYDNKLQKFINPEDTADTIIPYNNRITTIHKGTAEGTLLGGNFTLITGLCGSEYLPDFKDAILFIEEIGENMSRLDRMFCQLKNTGILSSIKGFVFGHCTDCNPIPGEYSSLNLHQLFTDYIKPLGIPAFSGARIGHIRDQFILPVGVQVRMNADEGTIELLEQALL</sequence>
<dbReference type="EMBL" id="FOZZ01000002">
    <property type="protein sequence ID" value="SFS54564.1"/>
    <property type="molecule type" value="Genomic_DNA"/>
</dbReference>
<protein>
    <submittedName>
        <fullName evidence="10">Muramoyltetrapeptide carboxypeptidase</fullName>
    </submittedName>
</protein>
<evidence type="ECO:0000256" key="2">
    <source>
        <dbReference type="ARBA" id="ARBA00022645"/>
    </source>
</evidence>
<dbReference type="AlphaFoldDB" id="A0A1I6QQ53"/>
<keyword evidence="11" id="KW-1185">Reference proteome</keyword>
<dbReference type="InterPro" id="IPR003507">
    <property type="entry name" value="S66_fam"/>
</dbReference>
<comment type="similarity">
    <text evidence="1">Belongs to the peptidase S66 family.</text>
</comment>
<dbReference type="GO" id="GO:0004180">
    <property type="term" value="F:carboxypeptidase activity"/>
    <property type="evidence" value="ECO:0007669"/>
    <property type="project" value="UniProtKB-KW"/>
</dbReference>
<dbReference type="PANTHER" id="PTHR30237">
    <property type="entry name" value="MURAMOYLTETRAPEPTIDE CARBOXYPEPTIDASE"/>
    <property type="match status" value="1"/>
</dbReference>
<proteinExistence type="inferred from homology"/>
<feature type="domain" description="LD-carboxypeptidase N-terminal" evidence="8">
    <location>
        <begin position="47"/>
        <end position="164"/>
    </location>
</feature>
<evidence type="ECO:0000313" key="10">
    <source>
        <dbReference type="EMBL" id="SFS54564.1"/>
    </source>
</evidence>
<reference evidence="10 11" key="1">
    <citation type="submission" date="2016-10" db="EMBL/GenBank/DDBJ databases">
        <authorList>
            <person name="de Groot N.N."/>
        </authorList>
    </citation>
    <scope>NUCLEOTIDE SEQUENCE [LARGE SCALE GENOMIC DNA]</scope>
    <source>
        <strain evidence="10 11">DSM 22789</strain>
    </source>
</reference>
<dbReference type="InterPro" id="IPR027461">
    <property type="entry name" value="Carboxypeptidase_A_C_sf"/>
</dbReference>
<accession>A0A1I6QQ53</accession>
<keyword evidence="5" id="KW-0720">Serine protease</keyword>
<evidence type="ECO:0000256" key="3">
    <source>
        <dbReference type="ARBA" id="ARBA00022670"/>
    </source>
</evidence>
<dbReference type="GO" id="GO:0008236">
    <property type="term" value="F:serine-type peptidase activity"/>
    <property type="evidence" value="ECO:0007669"/>
    <property type="project" value="UniProtKB-KW"/>
</dbReference>
<dbReference type="STRING" id="683125.SAMN05660206_102471"/>
<evidence type="ECO:0000256" key="7">
    <source>
        <dbReference type="SAM" id="SignalP"/>
    </source>
</evidence>
<keyword evidence="2 10" id="KW-0121">Carboxypeptidase</keyword>
<gene>
    <name evidence="10" type="ORF">SAMN05660206_102471</name>
</gene>
<feature type="active site" description="Charge relay system" evidence="6">
    <location>
        <position position="248"/>
    </location>
</feature>
<evidence type="ECO:0000256" key="6">
    <source>
        <dbReference type="PIRSR" id="PIRSR028757-1"/>
    </source>
</evidence>
<dbReference type="GO" id="GO:0006508">
    <property type="term" value="P:proteolysis"/>
    <property type="evidence" value="ECO:0007669"/>
    <property type="project" value="UniProtKB-KW"/>
</dbReference>
<dbReference type="SUPFAM" id="SSF52317">
    <property type="entry name" value="Class I glutamine amidotransferase-like"/>
    <property type="match status" value="1"/>
</dbReference>
<dbReference type="InterPro" id="IPR029062">
    <property type="entry name" value="Class_I_gatase-like"/>
</dbReference>